<evidence type="ECO:0000313" key="3">
    <source>
        <dbReference type="EMBL" id="CEM06620.1"/>
    </source>
</evidence>
<proteinExistence type="predicted"/>
<protein>
    <recommendedName>
        <fullName evidence="2">SET domain-containing protein</fullName>
    </recommendedName>
</protein>
<reference evidence="3 4" key="1">
    <citation type="submission" date="2014-11" db="EMBL/GenBank/DDBJ databases">
        <authorList>
            <person name="Zhu J."/>
            <person name="Qi W."/>
            <person name="Song R."/>
        </authorList>
    </citation>
    <scope>NUCLEOTIDE SEQUENCE [LARGE SCALE GENOMIC DNA]</scope>
</reference>
<organism evidence="3 4">
    <name type="scientific">Vitrella brassicaformis (strain CCMP3155)</name>
    <dbReference type="NCBI Taxonomy" id="1169540"/>
    <lineage>
        <taxon>Eukaryota</taxon>
        <taxon>Sar</taxon>
        <taxon>Alveolata</taxon>
        <taxon>Colpodellida</taxon>
        <taxon>Vitrellaceae</taxon>
        <taxon>Vitrella</taxon>
    </lineage>
</organism>
<dbReference type="PROSITE" id="PS50280">
    <property type="entry name" value="SET"/>
    <property type="match status" value="1"/>
</dbReference>
<feature type="compositionally biased region" description="Pro residues" evidence="1">
    <location>
        <begin position="662"/>
        <end position="675"/>
    </location>
</feature>
<dbReference type="InterPro" id="IPR046341">
    <property type="entry name" value="SET_dom_sf"/>
</dbReference>
<dbReference type="EMBL" id="CDMY01000367">
    <property type="protein sequence ID" value="CEM06620.1"/>
    <property type="molecule type" value="Genomic_DNA"/>
</dbReference>
<dbReference type="Pfam" id="PF00856">
    <property type="entry name" value="SET"/>
    <property type="match status" value="1"/>
</dbReference>
<dbReference type="InterPro" id="IPR001214">
    <property type="entry name" value="SET_dom"/>
</dbReference>
<evidence type="ECO:0000256" key="1">
    <source>
        <dbReference type="SAM" id="MobiDB-lite"/>
    </source>
</evidence>
<feature type="region of interest" description="Disordered" evidence="1">
    <location>
        <begin position="566"/>
        <end position="722"/>
    </location>
</feature>
<dbReference type="VEuPathDB" id="CryptoDB:Vbra_14394"/>
<dbReference type="InterPro" id="IPR044237">
    <property type="entry name" value="ATXR2-like"/>
</dbReference>
<evidence type="ECO:0000259" key="2">
    <source>
        <dbReference type="PROSITE" id="PS50280"/>
    </source>
</evidence>
<name>A0A0G4F3X3_VITBC</name>
<dbReference type="OMA" id="EFPHPLN"/>
<dbReference type="SUPFAM" id="SSF82199">
    <property type="entry name" value="SET domain"/>
    <property type="match status" value="1"/>
</dbReference>
<feature type="compositionally biased region" description="Acidic residues" evidence="1">
    <location>
        <begin position="589"/>
        <end position="630"/>
    </location>
</feature>
<gene>
    <name evidence="3" type="ORF">Vbra_14394</name>
</gene>
<dbReference type="PhylomeDB" id="A0A0G4F3X3"/>
<dbReference type="InParanoid" id="A0A0G4F3X3"/>
<dbReference type="GO" id="GO:0008168">
    <property type="term" value="F:methyltransferase activity"/>
    <property type="evidence" value="ECO:0007669"/>
    <property type="project" value="InterPro"/>
</dbReference>
<dbReference type="STRING" id="1169540.A0A0G4F3X3"/>
<evidence type="ECO:0000313" key="4">
    <source>
        <dbReference type="Proteomes" id="UP000041254"/>
    </source>
</evidence>
<feature type="domain" description="SET" evidence="2">
    <location>
        <begin position="84"/>
        <end position="489"/>
    </location>
</feature>
<sequence>MNAASAPAVSQQDISRPPGQAEEVTMAPAEEPEAPEDSASLVEERDEQLTARETESETEPWPPYALRSEIYRMWHERFCDSTFKDVGIRYFGREMGMGLVALRDFQKGDVVYRDTPLKAMQHLYSKRCCIACSHCFRIVGGFRQQLDHVLANAGKSLAKNFPEAHQALTSHVTKYLEEGLPRPLKCPHGSGEVFCSHECMQTALRSTHHRILCAEMTPVRRHKWKDFCKHARRYHENFILAGLVYADIICQVKYEERPLDLCMAEYAVFYQKPWYDLVGEDRVRRQPSSLHYREHRLKCLSESLSRLNQVFLDVITRDTKDAHTHPSIPPPNWLELFSLEYYANLLGQFDLVNMNVEFPHPLNRIIRRNMANRVTTPQNVHRALIACQPVFREVKRIVDCVEEEEEEHELPHSPTAAMAADTRDADSDENDDKNGIFPPFLGIGLFRSVALTNHSCWPNVDVDYVNCKESVVKAARPIRAGEEILQSYIDEAKPLELRQKQLQQDYGFTCQCPKCRTQAAMKLLQRRRMTEPLPPSGLPPPPGVSEVASLVNLPVDIVAELLRIDSDDRSSRSKHPPPPRQQVAAAEESSSESEAEEEEEDDEEEDENEEEEGEEESESDEEDEEEDTEEVPPRKPARRYSAPGEVPSYAKPTVSSSYRINPPAPPPPQPPPSPQPRRSSTTDVQQKKPRVSRPVSAVQHPGARLAYPPSPRQQQRGQAVMHMKQQVLTLDLAD</sequence>
<dbReference type="PANTHER" id="PTHR47436:SF1">
    <property type="entry name" value="SET DOMAIN-CONTAINING PROTEIN"/>
    <property type="match status" value="1"/>
</dbReference>
<dbReference type="Gene3D" id="2.170.270.10">
    <property type="entry name" value="SET domain"/>
    <property type="match status" value="1"/>
</dbReference>
<dbReference type="AlphaFoldDB" id="A0A0G4F3X3"/>
<feature type="region of interest" description="Disordered" evidence="1">
    <location>
        <begin position="1"/>
        <end position="60"/>
    </location>
</feature>
<dbReference type="CDD" id="cd20071">
    <property type="entry name" value="SET_SMYD"/>
    <property type="match status" value="1"/>
</dbReference>
<accession>A0A0G4F3X3</accession>
<dbReference type="OrthoDB" id="408529at2759"/>
<keyword evidence="4" id="KW-1185">Reference proteome</keyword>
<dbReference type="PANTHER" id="PTHR47436">
    <property type="entry name" value="HISTONE-LYSINE N-METHYLTRANSFERASE ATXR2"/>
    <property type="match status" value="1"/>
</dbReference>
<dbReference type="Proteomes" id="UP000041254">
    <property type="component" value="Unassembled WGS sequence"/>
</dbReference>